<dbReference type="STRING" id="6265.A0A0B2V1C3"/>
<protein>
    <submittedName>
        <fullName evidence="2">Tctex1 domain-containing protein 2</fullName>
    </submittedName>
</protein>
<dbReference type="PANTHER" id="PTHR21255:SF7">
    <property type="entry name" value="DYNEIN LIGHT CHAIN TCTEX-TYPE PROTEIN 2B"/>
    <property type="match status" value="1"/>
</dbReference>
<keyword evidence="3" id="KW-1185">Reference proteome</keyword>
<sequence length="55" mass="6317">ALNLPRYKYVVQVVIGEQRGQGARIGGTCMWDCDTDTVSHHLYTNVRFRRCVFVS</sequence>
<dbReference type="AlphaFoldDB" id="A0A0B2V1C3"/>
<evidence type="ECO:0000256" key="1">
    <source>
        <dbReference type="ARBA" id="ARBA00005361"/>
    </source>
</evidence>
<gene>
    <name evidence="2" type="primary">TCTEX1D2</name>
    <name evidence="2" type="ORF">Tcan_18568</name>
</gene>
<dbReference type="InterPro" id="IPR005334">
    <property type="entry name" value="Tctex-1-like"/>
</dbReference>
<dbReference type="GO" id="GO:0045505">
    <property type="term" value="F:dynein intermediate chain binding"/>
    <property type="evidence" value="ECO:0007669"/>
    <property type="project" value="TreeGrafter"/>
</dbReference>
<reference evidence="2 3" key="1">
    <citation type="submission" date="2014-11" db="EMBL/GenBank/DDBJ databases">
        <title>Genetic blueprint of the zoonotic pathogen Toxocara canis.</title>
        <authorList>
            <person name="Zhu X.-Q."/>
            <person name="Korhonen P.K."/>
            <person name="Cai H."/>
            <person name="Young N.D."/>
            <person name="Nejsum P."/>
            <person name="von Samson-Himmelstjerna G."/>
            <person name="Boag P.R."/>
            <person name="Tan P."/>
            <person name="Li Q."/>
            <person name="Min J."/>
            <person name="Yang Y."/>
            <person name="Wang X."/>
            <person name="Fang X."/>
            <person name="Hall R.S."/>
            <person name="Hofmann A."/>
            <person name="Sternberg P.W."/>
            <person name="Jex A.R."/>
            <person name="Gasser R.B."/>
        </authorList>
    </citation>
    <scope>NUCLEOTIDE SEQUENCE [LARGE SCALE GENOMIC DNA]</scope>
    <source>
        <strain evidence="2">PN_DK_2014</strain>
    </source>
</reference>
<evidence type="ECO:0000313" key="3">
    <source>
        <dbReference type="Proteomes" id="UP000031036"/>
    </source>
</evidence>
<dbReference type="InterPro" id="IPR038586">
    <property type="entry name" value="Tctex-1-like_sf"/>
</dbReference>
<organism evidence="2 3">
    <name type="scientific">Toxocara canis</name>
    <name type="common">Canine roundworm</name>
    <dbReference type="NCBI Taxonomy" id="6265"/>
    <lineage>
        <taxon>Eukaryota</taxon>
        <taxon>Metazoa</taxon>
        <taxon>Ecdysozoa</taxon>
        <taxon>Nematoda</taxon>
        <taxon>Chromadorea</taxon>
        <taxon>Rhabditida</taxon>
        <taxon>Spirurina</taxon>
        <taxon>Ascaridomorpha</taxon>
        <taxon>Ascaridoidea</taxon>
        <taxon>Toxocaridae</taxon>
        <taxon>Toxocara</taxon>
    </lineage>
</organism>
<dbReference type="CDD" id="cd21459">
    <property type="entry name" value="DLC-like_TCTEX1D2"/>
    <property type="match status" value="1"/>
</dbReference>
<evidence type="ECO:0000313" key="2">
    <source>
        <dbReference type="EMBL" id="KHN75264.1"/>
    </source>
</evidence>
<dbReference type="Pfam" id="PF03645">
    <property type="entry name" value="Tctex-1"/>
    <property type="match status" value="1"/>
</dbReference>
<name>A0A0B2V1C3_TOXCA</name>
<proteinExistence type="inferred from homology"/>
<dbReference type="OrthoDB" id="10260741at2759"/>
<dbReference type="GO" id="GO:0005737">
    <property type="term" value="C:cytoplasm"/>
    <property type="evidence" value="ECO:0007669"/>
    <property type="project" value="TreeGrafter"/>
</dbReference>
<dbReference type="Proteomes" id="UP000031036">
    <property type="component" value="Unassembled WGS sequence"/>
</dbReference>
<comment type="similarity">
    <text evidence="1">Belongs to the dynein light chain Tctex-type family.</text>
</comment>
<dbReference type="GO" id="GO:0005868">
    <property type="term" value="C:cytoplasmic dynein complex"/>
    <property type="evidence" value="ECO:0007669"/>
    <property type="project" value="TreeGrafter"/>
</dbReference>
<feature type="non-terminal residue" evidence="2">
    <location>
        <position position="1"/>
    </location>
</feature>
<dbReference type="PANTHER" id="PTHR21255">
    <property type="entry name" value="T-COMPLEX-ASSOCIATED-TESTIS-EXPRESSED 1/ DYNEIN LIGHT CHAIN"/>
    <property type="match status" value="1"/>
</dbReference>
<dbReference type="EMBL" id="JPKZ01002766">
    <property type="protein sequence ID" value="KHN75264.1"/>
    <property type="molecule type" value="Genomic_DNA"/>
</dbReference>
<dbReference type="GO" id="GO:0007018">
    <property type="term" value="P:microtubule-based movement"/>
    <property type="evidence" value="ECO:0007669"/>
    <property type="project" value="TreeGrafter"/>
</dbReference>
<accession>A0A0B2V1C3</accession>
<dbReference type="Gene3D" id="3.30.1140.40">
    <property type="entry name" value="Tctex-1"/>
    <property type="match status" value="1"/>
</dbReference>
<comment type="caution">
    <text evidence="2">The sequence shown here is derived from an EMBL/GenBank/DDBJ whole genome shotgun (WGS) entry which is preliminary data.</text>
</comment>